<dbReference type="Proteomes" id="UP000061382">
    <property type="component" value="Chromosome"/>
</dbReference>
<gene>
    <name evidence="2" type="ORF">DC20_03695</name>
</gene>
<dbReference type="KEGG" id="rti:DC20_03695"/>
<dbReference type="OrthoDB" id="852102at2"/>
<dbReference type="RefSeq" id="WP_071885372.1">
    <property type="nucleotide sequence ID" value="NZ_CP012643.1"/>
</dbReference>
<keyword evidence="3" id="KW-1185">Reference proteome</keyword>
<accession>A0A0P0CPI7</accession>
<feature type="compositionally biased region" description="Polar residues" evidence="1">
    <location>
        <begin position="57"/>
        <end position="67"/>
    </location>
</feature>
<evidence type="ECO:0000313" key="2">
    <source>
        <dbReference type="EMBL" id="ALI98247.1"/>
    </source>
</evidence>
<name>A0A0P0CPI7_9BACT</name>
<dbReference type="AlphaFoldDB" id="A0A0P0CPI7"/>
<organism evidence="2 3">
    <name type="scientific">Rufibacter tibetensis</name>
    <dbReference type="NCBI Taxonomy" id="512763"/>
    <lineage>
        <taxon>Bacteria</taxon>
        <taxon>Pseudomonadati</taxon>
        <taxon>Bacteroidota</taxon>
        <taxon>Cytophagia</taxon>
        <taxon>Cytophagales</taxon>
        <taxon>Hymenobacteraceae</taxon>
        <taxon>Rufibacter</taxon>
    </lineage>
</organism>
<dbReference type="PATRIC" id="fig|512763.3.peg.825"/>
<reference evidence="2 3" key="1">
    <citation type="submission" date="2015-08" db="EMBL/GenBank/DDBJ databases">
        <title>Complete genome sequence of Rufibacter tibetensis strain 1351t, a radiation-resistant bacterium from tibet plateau.</title>
        <authorList>
            <person name="Dai J."/>
        </authorList>
    </citation>
    <scope>NUCLEOTIDE SEQUENCE [LARGE SCALE GENOMIC DNA]</scope>
    <source>
        <strain evidence="2 3">1351</strain>
    </source>
</reference>
<protein>
    <submittedName>
        <fullName evidence="2">Uncharacterized protein</fullName>
    </submittedName>
</protein>
<feature type="region of interest" description="Disordered" evidence="1">
    <location>
        <begin position="53"/>
        <end position="86"/>
    </location>
</feature>
<evidence type="ECO:0000256" key="1">
    <source>
        <dbReference type="SAM" id="MobiDB-lite"/>
    </source>
</evidence>
<sequence length="181" mass="20459">MKNALLLLVIAFLLFLAIFFYWKQSQAESQLAMANEKINSLEQQVLRYTQPAPMDTLQPSQPQHQPTPETPDRVEKVAPPESTTFEEEIGTLTEEDVQRLKKKGLKNPEADLMNDLMRKQKSLLTTPGSVGGTMAIQDVRILNDRHALAYFEDGHNGGYLLLRYAVNNGTITWTKLDTSKL</sequence>
<evidence type="ECO:0000313" key="3">
    <source>
        <dbReference type="Proteomes" id="UP000061382"/>
    </source>
</evidence>
<proteinExistence type="predicted"/>
<dbReference type="EMBL" id="CP012643">
    <property type="protein sequence ID" value="ALI98247.1"/>
    <property type="molecule type" value="Genomic_DNA"/>
</dbReference>